<dbReference type="AlphaFoldDB" id="A0A7Z7PNN6"/>
<dbReference type="Gene3D" id="3.90.550.10">
    <property type="entry name" value="Spore Coat Polysaccharide Biosynthesis Protein SpsA, Chain A"/>
    <property type="match status" value="1"/>
</dbReference>
<proteinExistence type="predicted"/>
<reference evidence="2 3" key="1">
    <citation type="submission" date="2017-01" db="EMBL/GenBank/DDBJ databases">
        <authorList>
            <person name="Erauso G."/>
        </authorList>
    </citation>
    <scope>NUCLEOTIDE SEQUENCE [LARGE SCALE GENOMIC DNA]</scope>
    <source>
        <strain evidence="2">MESINF1</strain>
    </source>
</reference>
<dbReference type="Proteomes" id="UP000250796">
    <property type="component" value="Chromosome MESINF"/>
</dbReference>
<protein>
    <submittedName>
        <fullName evidence="2">Mannose-1-phosphate guanyltransferase</fullName>
    </submittedName>
</protein>
<keyword evidence="3" id="KW-1185">Reference proteome</keyword>
<dbReference type="EMBL" id="LS974202">
    <property type="protein sequence ID" value="SSC12120.1"/>
    <property type="molecule type" value="Genomic_DNA"/>
</dbReference>
<dbReference type="PANTHER" id="PTHR22572">
    <property type="entry name" value="SUGAR-1-PHOSPHATE GUANYL TRANSFERASE"/>
    <property type="match status" value="1"/>
</dbReference>
<dbReference type="RefSeq" id="WP_169698513.1">
    <property type="nucleotide sequence ID" value="NZ_LS974202.1"/>
</dbReference>
<dbReference type="InterPro" id="IPR029044">
    <property type="entry name" value="Nucleotide-diphossugar_trans"/>
</dbReference>
<evidence type="ECO:0000259" key="1">
    <source>
        <dbReference type="Pfam" id="PF00483"/>
    </source>
</evidence>
<organism evidence="2 3">
    <name type="scientific">Mesotoga infera</name>
    <dbReference type="NCBI Taxonomy" id="1236046"/>
    <lineage>
        <taxon>Bacteria</taxon>
        <taxon>Thermotogati</taxon>
        <taxon>Thermotogota</taxon>
        <taxon>Thermotogae</taxon>
        <taxon>Kosmotogales</taxon>
        <taxon>Kosmotogaceae</taxon>
        <taxon>Mesotoga</taxon>
    </lineage>
</organism>
<dbReference type="InterPro" id="IPR005835">
    <property type="entry name" value="NTP_transferase_dom"/>
</dbReference>
<dbReference type="KEGG" id="minf:MESINF_0671"/>
<keyword evidence="2" id="KW-0808">Transferase</keyword>
<dbReference type="Pfam" id="PF00483">
    <property type="entry name" value="NTP_transferase"/>
    <property type="match status" value="1"/>
</dbReference>
<gene>
    <name evidence="2" type="ORF">MESINF_0671</name>
</gene>
<dbReference type="GO" id="GO:0016740">
    <property type="term" value="F:transferase activity"/>
    <property type="evidence" value="ECO:0007669"/>
    <property type="project" value="UniProtKB-KW"/>
</dbReference>
<dbReference type="InterPro" id="IPR050486">
    <property type="entry name" value="Mannose-1P_guanyltransferase"/>
</dbReference>
<accession>A0A7Z7PNN6</accession>
<dbReference type="SUPFAM" id="SSF53448">
    <property type="entry name" value="Nucleotide-diphospho-sugar transferases"/>
    <property type="match status" value="1"/>
</dbReference>
<feature type="domain" description="Nucleotidyl transferase" evidence="1">
    <location>
        <begin position="5"/>
        <end position="227"/>
    </location>
</feature>
<evidence type="ECO:0000313" key="2">
    <source>
        <dbReference type="EMBL" id="SSC12120.1"/>
    </source>
</evidence>
<sequence>MFKFGFIMAGGQGKRLRPLTSAIPKPLLPVGDKPIIQFIIEHMRDSGITEIFVSVNYKKEIVKSFLRDGSRYGVRITYIEEVEITGTAGSLALLPEDFDDKILVSNGDLICDVDYRTINEMLSRYDLVLTGIEKQIPVDFGVLQMNGSSELIGWEEKPKLKYIINGGIYGVSKKVIGYIKNNIPRNQHIDMPTLWGIMKDNGMKLAVHIHRGRWHDVGRMEDYMALTERGEEIT</sequence>
<name>A0A7Z7PNN6_9BACT</name>
<evidence type="ECO:0000313" key="3">
    <source>
        <dbReference type="Proteomes" id="UP000250796"/>
    </source>
</evidence>